<comment type="caution">
    <text evidence="2">The sequence shown here is derived from an EMBL/GenBank/DDBJ whole genome shotgun (WGS) entry which is preliminary data.</text>
</comment>
<dbReference type="RefSeq" id="WP_189690133.1">
    <property type="nucleotide sequence ID" value="NZ_BMYK01000028.1"/>
</dbReference>
<dbReference type="EMBL" id="BMYK01000028">
    <property type="protein sequence ID" value="GHC99197.1"/>
    <property type="molecule type" value="Genomic_DNA"/>
</dbReference>
<dbReference type="InterPro" id="IPR036388">
    <property type="entry name" value="WH-like_DNA-bd_sf"/>
</dbReference>
<gene>
    <name evidence="2" type="ORF">GCM10007320_55570</name>
</gene>
<dbReference type="Gene3D" id="1.10.10.10">
    <property type="entry name" value="Winged helix-like DNA-binding domain superfamily/Winged helix DNA-binding domain"/>
    <property type="match status" value="1"/>
</dbReference>
<name>A0ABQ3GB77_9BURK</name>
<dbReference type="InterPro" id="IPR016032">
    <property type="entry name" value="Sig_transdc_resp-reg_C-effctor"/>
</dbReference>
<keyword evidence="3" id="KW-1185">Reference proteome</keyword>
<sequence>MQVGTVVRRALDASRHLDSDAPPWPEVLDGLGELLGGDSAAYLAFDSTQGLLAFEFRGGDVAARRDYAEHYHAHDIMKPPARGAAAGVWLDSAQCYPLASLQRDVFYADFMCKHRLRQILAFLTEASSTRLGAISVQRSRVDERIGEVLCSGAVRALTQSVGQALARGRTRAGQALAAVEAALGAFGEAAVLVTRSGALAHAPGPAAQAWFGRNGALVPRNGRLLHRDPALQANWLAALHQAAAGRAPTLALPAGHGAAHRLALAAAPAALVSGSEALVLVRIAPDRQRKPLQAEVLRQAFGLTAAEAGVLASLAEGLTPTEHAARQGVAISTVRTQIAVLMAKMGCSRQVDLVRKACALA</sequence>
<dbReference type="Pfam" id="PF00196">
    <property type="entry name" value="GerE"/>
    <property type="match status" value="1"/>
</dbReference>
<dbReference type="Proteomes" id="UP000626210">
    <property type="component" value="Unassembled WGS sequence"/>
</dbReference>
<accession>A0ABQ3GB77</accession>
<proteinExistence type="predicted"/>
<reference evidence="3" key="1">
    <citation type="journal article" date="2019" name="Int. J. Syst. Evol. Microbiol.">
        <title>The Global Catalogue of Microorganisms (GCM) 10K type strain sequencing project: providing services to taxonomists for standard genome sequencing and annotation.</title>
        <authorList>
            <consortium name="The Broad Institute Genomics Platform"/>
            <consortium name="The Broad Institute Genome Sequencing Center for Infectious Disease"/>
            <person name="Wu L."/>
            <person name="Ma J."/>
        </authorList>
    </citation>
    <scope>NUCLEOTIDE SEQUENCE [LARGE SCALE GENOMIC DNA]</scope>
    <source>
        <strain evidence="3">KCTC 23314</strain>
    </source>
</reference>
<evidence type="ECO:0000259" key="1">
    <source>
        <dbReference type="SMART" id="SM00421"/>
    </source>
</evidence>
<feature type="domain" description="HTH luxR-type" evidence="1">
    <location>
        <begin position="300"/>
        <end position="357"/>
    </location>
</feature>
<dbReference type="SMART" id="SM00421">
    <property type="entry name" value="HTH_LUXR"/>
    <property type="match status" value="1"/>
</dbReference>
<protein>
    <recommendedName>
        <fullName evidence="1">HTH luxR-type domain-containing protein</fullName>
    </recommendedName>
</protein>
<dbReference type="InterPro" id="IPR000792">
    <property type="entry name" value="Tscrpt_reg_LuxR_C"/>
</dbReference>
<evidence type="ECO:0000313" key="3">
    <source>
        <dbReference type="Proteomes" id="UP000626210"/>
    </source>
</evidence>
<evidence type="ECO:0000313" key="2">
    <source>
        <dbReference type="EMBL" id="GHC99197.1"/>
    </source>
</evidence>
<organism evidence="2 3">
    <name type="scientific">Pseudorhodoferax aquiterrae</name>
    <dbReference type="NCBI Taxonomy" id="747304"/>
    <lineage>
        <taxon>Bacteria</taxon>
        <taxon>Pseudomonadati</taxon>
        <taxon>Pseudomonadota</taxon>
        <taxon>Betaproteobacteria</taxon>
        <taxon>Burkholderiales</taxon>
        <taxon>Comamonadaceae</taxon>
    </lineage>
</organism>
<dbReference type="SUPFAM" id="SSF46894">
    <property type="entry name" value="C-terminal effector domain of the bipartite response regulators"/>
    <property type="match status" value="1"/>
</dbReference>